<sequence length="419" mass="45216">MTTTPDPTTAGLADQQVRCPVTGASLDDFPFSREQPFAPPARYAQLRESDPVPQVRIPTGKTPHLITRYADVRAALANPAVSSDVRIPAFPAMGAGEQEAAARARPFIRTDPPDHTKIRRMLVAEFTMRRTEALRPRIRATAERRLDRMEETGAPADLVADYANVLSTTTVLELFGAPAQDVEFFRDVTRVSGGRDSTAAEVNAALGRLFGVLNALVDARLANPGEDLLSALVARYLVPELITRQELLSTVGITIVAGRETTTSMITLGALYLSRNPGLRERVLADPSLWPSVIEELLRVLSVADTIPLRVAKAPVELSGGTVPAGEGIIALLGAANHDPDEFPDPGLVDPDRAQKHHLAFGHGIHQCLGQNLARVELHEALSALFTRLPGLREADPQGSLDVKPDSATYGLESLRVAW</sequence>
<dbReference type="InterPro" id="IPR017972">
    <property type="entry name" value="Cyt_P450_CS"/>
</dbReference>
<keyword evidence="2" id="KW-0349">Heme</keyword>
<dbReference type="Pfam" id="PF00067">
    <property type="entry name" value="p450"/>
    <property type="match status" value="1"/>
</dbReference>
<evidence type="ECO:0000256" key="2">
    <source>
        <dbReference type="RuleBase" id="RU000461"/>
    </source>
</evidence>
<evidence type="ECO:0000313" key="4">
    <source>
        <dbReference type="Proteomes" id="UP001501074"/>
    </source>
</evidence>
<dbReference type="PANTHER" id="PTHR46696">
    <property type="entry name" value="P450, PUTATIVE (EUROFUNG)-RELATED"/>
    <property type="match status" value="1"/>
</dbReference>
<keyword evidence="2" id="KW-0479">Metal-binding</keyword>
<gene>
    <name evidence="3" type="ORF">GCM10022223_18370</name>
</gene>
<dbReference type="PROSITE" id="PS00086">
    <property type="entry name" value="CYTOCHROME_P450"/>
    <property type="match status" value="1"/>
</dbReference>
<evidence type="ECO:0000313" key="3">
    <source>
        <dbReference type="EMBL" id="GAA3602936.1"/>
    </source>
</evidence>
<dbReference type="InterPro" id="IPR036396">
    <property type="entry name" value="Cyt_P450_sf"/>
</dbReference>
<dbReference type="SUPFAM" id="SSF48264">
    <property type="entry name" value="Cytochrome P450"/>
    <property type="match status" value="1"/>
</dbReference>
<dbReference type="InterPro" id="IPR002397">
    <property type="entry name" value="Cyt_P450_B"/>
</dbReference>
<comment type="caution">
    <text evidence="3">The sequence shown here is derived from an EMBL/GenBank/DDBJ whole genome shotgun (WGS) entry which is preliminary data.</text>
</comment>
<keyword evidence="2" id="KW-0408">Iron</keyword>
<dbReference type="InterPro" id="IPR001128">
    <property type="entry name" value="Cyt_P450"/>
</dbReference>
<organism evidence="3 4">
    <name type="scientific">Kineosporia mesophila</name>
    <dbReference type="NCBI Taxonomy" id="566012"/>
    <lineage>
        <taxon>Bacteria</taxon>
        <taxon>Bacillati</taxon>
        <taxon>Actinomycetota</taxon>
        <taxon>Actinomycetes</taxon>
        <taxon>Kineosporiales</taxon>
        <taxon>Kineosporiaceae</taxon>
        <taxon>Kineosporia</taxon>
    </lineage>
</organism>
<accession>A0ABP6ZA10</accession>
<dbReference type="PRINTS" id="PR00359">
    <property type="entry name" value="BP450"/>
</dbReference>
<name>A0ABP6ZA10_9ACTN</name>
<comment type="similarity">
    <text evidence="1 2">Belongs to the cytochrome P450 family.</text>
</comment>
<keyword evidence="4" id="KW-1185">Reference proteome</keyword>
<dbReference type="EMBL" id="BAAAZO010000002">
    <property type="protein sequence ID" value="GAA3602936.1"/>
    <property type="molecule type" value="Genomic_DNA"/>
</dbReference>
<evidence type="ECO:0000256" key="1">
    <source>
        <dbReference type="ARBA" id="ARBA00010617"/>
    </source>
</evidence>
<keyword evidence="2" id="KW-0560">Oxidoreductase</keyword>
<proteinExistence type="inferred from homology"/>
<protein>
    <submittedName>
        <fullName evidence="3">Cytochrome P450</fullName>
    </submittedName>
</protein>
<keyword evidence="2" id="KW-0503">Monooxygenase</keyword>
<dbReference type="Proteomes" id="UP001501074">
    <property type="component" value="Unassembled WGS sequence"/>
</dbReference>
<dbReference type="PRINTS" id="PR00385">
    <property type="entry name" value="P450"/>
</dbReference>
<dbReference type="PANTHER" id="PTHR46696:SF1">
    <property type="entry name" value="CYTOCHROME P450 YJIB-RELATED"/>
    <property type="match status" value="1"/>
</dbReference>
<dbReference type="CDD" id="cd11030">
    <property type="entry name" value="CYP105-like"/>
    <property type="match status" value="1"/>
</dbReference>
<dbReference type="Gene3D" id="1.10.630.10">
    <property type="entry name" value="Cytochrome P450"/>
    <property type="match status" value="1"/>
</dbReference>
<dbReference type="RefSeq" id="WP_269327447.1">
    <property type="nucleotide sequence ID" value="NZ_BAAAZO010000002.1"/>
</dbReference>
<reference evidence="4" key="1">
    <citation type="journal article" date="2019" name="Int. J. Syst. Evol. Microbiol.">
        <title>The Global Catalogue of Microorganisms (GCM) 10K type strain sequencing project: providing services to taxonomists for standard genome sequencing and annotation.</title>
        <authorList>
            <consortium name="The Broad Institute Genomics Platform"/>
            <consortium name="The Broad Institute Genome Sequencing Center for Infectious Disease"/>
            <person name="Wu L."/>
            <person name="Ma J."/>
        </authorList>
    </citation>
    <scope>NUCLEOTIDE SEQUENCE [LARGE SCALE GENOMIC DNA]</scope>
    <source>
        <strain evidence="4">JCM 16902</strain>
    </source>
</reference>